<protein>
    <submittedName>
        <fullName evidence="3">Uncharacterized protein</fullName>
    </submittedName>
</protein>
<reference evidence="3 4" key="1">
    <citation type="journal article" date="2019" name="Nat. Plants">
        <title>Stout camphor tree genome fills gaps in understanding of flowering plant genome evolution.</title>
        <authorList>
            <person name="Chaw S.M."/>
            <person name="Liu Y.C."/>
            <person name="Wu Y.W."/>
            <person name="Wang H.Y."/>
            <person name="Lin C.I."/>
            <person name="Wu C.S."/>
            <person name="Ke H.M."/>
            <person name="Chang L.Y."/>
            <person name="Hsu C.Y."/>
            <person name="Yang H.T."/>
            <person name="Sudianto E."/>
            <person name="Hsu M.H."/>
            <person name="Wu K.P."/>
            <person name="Wang L.N."/>
            <person name="Leebens-Mack J.H."/>
            <person name="Tsai I.J."/>
        </authorList>
    </citation>
    <scope>NUCLEOTIDE SEQUENCE [LARGE SCALE GENOMIC DNA]</scope>
    <source>
        <strain evidence="4">cv. Chaw 1501</strain>
        <tissue evidence="3">Young leaves</tissue>
    </source>
</reference>
<dbReference type="GO" id="GO:0003723">
    <property type="term" value="F:RNA binding"/>
    <property type="evidence" value="ECO:0007669"/>
    <property type="project" value="TreeGrafter"/>
</dbReference>
<comment type="similarity">
    <text evidence="2">Belongs to the CAF1 family.</text>
</comment>
<evidence type="ECO:0000256" key="1">
    <source>
        <dbReference type="ARBA" id="ARBA00001968"/>
    </source>
</evidence>
<dbReference type="InterPro" id="IPR036397">
    <property type="entry name" value="RNaseH_sf"/>
</dbReference>
<gene>
    <name evidence="3" type="ORF">CKAN_01615300</name>
</gene>
<comment type="cofactor">
    <cofactor evidence="1">
        <name>a divalent metal cation</name>
        <dbReference type="ChEBI" id="CHEBI:60240"/>
    </cofactor>
</comment>
<dbReference type="OrthoDB" id="1432093at2759"/>
<dbReference type="PANTHER" id="PTHR15092:SF42">
    <property type="entry name" value="POLY(A)-SPECIFIC RIBONUCLEASE PARN-LIKE"/>
    <property type="match status" value="1"/>
</dbReference>
<dbReference type="Pfam" id="PF04857">
    <property type="entry name" value="CAF1"/>
    <property type="match status" value="1"/>
</dbReference>
<evidence type="ECO:0000313" key="4">
    <source>
        <dbReference type="Proteomes" id="UP000283530"/>
    </source>
</evidence>
<dbReference type="GO" id="GO:0000175">
    <property type="term" value="F:3'-5'-RNA exonuclease activity"/>
    <property type="evidence" value="ECO:0007669"/>
    <property type="project" value="TreeGrafter"/>
</dbReference>
<proteinExistence type="inferred from homology"/>
<evidence type="ECO:0000313" key="3">
    <source>
        <dbReference type="EMBL" id="RWR87217.1"/>
    </source>
</evidence>
<dbReference type="PANTHER" id="PTHR15092">
    <property type="entry name" value="POLY A -SPECIFIC RIBONUCLEASE/TARGET OF EGR1, MEMBER 1"/>
    <property type="match status" value="1"/>
</dbReference>
<dbReference type="Gene3D" id="3.30.420.10">
    <property type="entry name" value="Ribonuclease H-like superfamily/Ribonuclease H"/>
    <property type="match status" value="2"/>
</dbReference>
<keyword evidence="4" id="KW-1185">Reference proteome</keyword>
<accession>A0A3S3PBI2</accession>
<dbReference type="InterPro" id="IPR006941">
    <property type="entry name" value="RNase_CAF1"/>
</dbReference>
<evidence type="ECO:0000256" key="2">
    <source>
        <dbReference type="ARBA" id="ARBA00008372"/>
    </source>
</evidence>
<sequence length="592" mass="65118">MQRQSRRYLSSFSFSSGAGAVKQVTKANFSPAVGELKDRITNSDFIAVSSQKTGVSSAPWTRILPIDTSGTAYLKAKAAAERFELLQFAVCPFKIQGSKIIASPYNFHLFPRDELNIGMPSYSFSCQTSCLTSMAREGFDFNVCIYDGISYLSRVQESASKGLVGNPIPGICQVTSASSPSVADTIFMERIKSRVRHWRDACHNSNKTTDDALVKSLRKLILGGEIYGSRPCMNIDVCNDSQVQLVVQMLSKFSDDLVPLIISDMGGGPKSVRIVLTSSEEDKILLKNELQNLEEEQCKQVRGFRSVIDFISSSQKPLVAYNCLSDFTFIHSKFLAPLPPNMTEFMCSLRTVFSNVLDLNHLLKEIGPLKRANTSHGTNGKDHAHNVLRITDLFAKLSSILKIAPANGTEVGQYARTVQDYANIFYPCSSNSLQDPVDENASGEMETLRKVRTESLIFLWGFRSGISAGVLKSSLHGVHDVFSEDFDVRLVDKSCAIVVFWRPGLAEALLEDMASGAANGSASLREMISEGLKVAGYGTYMRVCRLGLWEEKLADSLDKALSELSSDLLMNNAMDTSEIYGGSDLMINLDDL</sequence>
<dbReference type="AlphaFoldDB" id="A0A3S3PBI2"/>
<dbReference type="STRING" id="337451.A0A3S3PBI2"/>
<name>A0A3S3PBI2_9MAGN</name>
<organism evidence="3 4">
    <name type="scientific">Cinnamomum micranthum f. kanehirae</name>
    <dbReference type="NCBI Taxonomy" id="337451"/>
    <lineage>
        <taxon>Eukaryota</taxon>
        <taxon>Viridiplantae</taxon>
        <taxon>Streptophyta</taxon>
        <taxon>Embryophyta</taxon>
        <taxon>Tracheophyta</taxon>
        <taxon>Spermatophyta</taxon>
        <taxon>Magnoliopsida</taxon>
        <taxon>Magnoliidae</taxon>
        <taxon>Laurales</taxon>
        <taxon>Lauraceae</taxon>
        <taxon>Cinnamomum</taxon>
    </lineage>
</organism>
<dbReference type="InterPro" id="IPR012337">
    <property type="entry name" value="RNaseH-like_sf"/>
</dbReference>
<comment type="caution">
    <text evidence="3">The sequence shown here is derived from an EMBL/GenBank/DDBJ whole genome shotgun (WGS) entry which is preliminary data.</text>
</comment>
<dbReference type="Proteomes" id="UP000283530">
    <property type="component" value="Unassembled WGS sequence"/>
</dbReference>
<dbReference type="SUPFAM" id="SSF53098">
    <property type="entry name" value="Ribonuclease H-like"/>
    <property type="match status" value="1"/>
</dbReference>
<dbReference type="InterPro" id="IPR051181">
    <property type="entry name" value="CAF1_poly(A)_ribonucleases"/>
</dbReference>
<dbReference type="EMBL" id="QPKB01000006">
    <property type="protein sequence ID" value="RWR87217.1"/>
    <property type="molecule type" value="Genomic_DNA"/>
</dbReference>